<comment type="similarity">
    <text evidence="1">Belongs to the peptidase S13 family.</text>
</comment>
<dbReference type="PANTHER" id="PTHR30023">
    <property type="entry name" value="D-ALANYL-D-ALANINE CARBOXYPEPTIDASE"/>
    <property type="match status" value="1"/>
</dbReference>
<dbReference type="KEGG" id="atw:C0099_00635"/>
<dbReference type="Gene3D" id="3.40.710.10">
    <property type="entry name" value="DD-peptidase/beta-lactamase superfamily"/>
    <property type="match status" value="1"/>
</dbReference>
<accession>A0A2I6S2S4</accession>
<dbReference type="InterPro" id="IPR012338">
    <property type="entry name" value="Beta-lactam/transpept-like"/>
</dbReference>
<dbReference type="InterPro" id="IPR000667">
    <property type="entry name" value="Peptidase_S13"/>
</dbReference>
<dbReference type="PANTHER" id="PTHR30023:SF0">
    <property type="entry name" value="PENICILLIN-SENSITIVE CARBOXYPEPTIDASE A"/>
    <property type="match status" value="1"/>
</dbReference>
<keyword evidence="4" id="KW-0121">Carboxypeptidase</keyword>
<dbReference type="GO" id="GO:0006508">
    <property type="term" value="P:proteolysis"/>
    <property type="evidence" value="ECO:0007669"/>
    <property type="project" value="InterPro"/>
</dbReference>
<proteinExistence type="inferred from homology"/>
<dbReference type="NCBIfam" id="TIGR00666">
    <property type="entry name" value="PBP4"/>
    <property type="match status" value="1"/>
</dbReference>
<evidence type="ECO:0000313" key="5">
    <source>
        <dbReference type="Proteomes" id="UP000242205"/>
    </source>
</evidence>
<organism evidence="4 5">
    <name type="scientific">Pseudazoarcus pumilus</name>
    <dbReference type="NCBI Taxonomy" id="2067960"/>
    <lineage>
        <taxon>Bacteria</taxon>
        <taxon>Pseudomonadati</taxon>
        <taxon>Pseudomonadota</taxon>
        <taxon>Betaproteobacteria</taxon>
        <taxon>Rhodocyclales</taxon>
        <taxon>Zoogloeaceae</taxon>
        <taxon>Pseudazoarcus</taxon>
    </lineage>
</organism>
<sequence length="469" mass="49436">MLLRLAFVTLTLLATPALAGALPETVQRALTQAGIADDNVTVWVQPVDADSPTISHNADRPMNPASVMKLVTAFAAFERLGPAYTWTTRVATDGTLDDGALAGNLYLIGGGDPMLDVGRLYKLLARVRASGITHVAGDIVLDASALRLPPHDEAAFDNRPLRPYNSGANALLANFNTVQLHLTPGGRPGEPVAVAAVPALEGVEFDTRIVTSDGFCGAWWSRLDAVPDGGKLVLTGTLPIDCGPRDWAVAPLPTEAFTERLVARLWRDAGGTLSGQVRSATTLPTATTLFAQDSVPLAEAVREMNKWSSNVIARQVLATLAIDDPSSVDMIATGAWRARDTLAAAGVPTQGLVIENGSGLSRSARIRADALGALLIQAWKRPWMPEFVSSLSIAGLDGTARKRLADSPANGQAHLKTGTINGVRAMAGYVLDRDGRRHAVVMMVNDAKASRGEAAQDGVVEWVWGGAGK</sequence>
<feature type="signal peptide" evidence="3">
    <location>
        <begin position="1"/>
        <end position="19"/>
    </location>
</feature>
<dbReference type="PRINTS" id="PR00922">
    <property type="entry name" value="DADACBPTASE3"/>
</dbReference>
<protein>
    <submittedName>
        <fullName evidence="4">D-alanyl-D-alanine carboxypeptidase/D-alanyl-D-alanine-endopeptidase</fullName>
    </submittedName>
</protein>
<dbReference type="RefSeq" id="WP_102245644.1">
    <property type="nucleotide sequence ID" value="NZ_CP025682.1"/>
</dbReference>
<dbReference type="OrthoDB" id="9802627at2"/>
<dbReference type="GO" id="GO:0000270">
    <property type="term" value="P:peptidoglycan metabolic process"/>
    <property type="evidence" value="ECO:0007669"/>
    <property type="project" value="TreeGrafter"/>
</dbReference>
<feature type="chain" id="PRO_5014468104" evidence="3">
    <location>
        <begin position="20"/>
        <end position="469"/>
    </location>
</feature>
<evidence type="ECO:0000256" key="2">
    <source>
        <dbReference type="ARBA" id="ARBA00022801"/>
    </source>
</evidence>
<gene>
    <name evidence="4" type="primary">dacB</name>
    <name evidence="4" type="ORF">C0099_00635</name>
</gene>
<evidence type="ECO:0000313" key="4">
    <source>
        <dbReference type="EMBL" id="AUN93570.1"/>
    </source>
</evidence>
<dbReference type="EMBL" id="CP025682">
    <property type="protein sequence ID" value="AUN93570.1"/>
    <property type="molecule type" value="Genomic_DNA"/>
</dbReference>
<dbReference type="Proteomes" id="UP000242205">
    <property type="component" value="Chromosome"/>
</dbReference>
<keyword evidence="3" id="KW-0732">Signal</keyword>
<keyword evidence="4" id="KW-0645">Protease</keyword>
<name>A0A2I6S2S4_9RHOO</name>
<dbReference type="GO" id="GO:0004185">
    <property type="term" value="F:serine-type carboxypeptidase activity"/>
    <property type="evidence" value="ECO:0007669"/>
    <property type="project" value="InterPro"/>
</dbReference>
<dbReference type="Gene3D" id="3.50.80.20">
    <property type="entry name" value="D-Ala-D-Ala carboxypeptidase C, peptidase S13"/>
    <property type="match status" value="1"/>
</dbReference>
<dbReference type="SUPFAM" id="SSF56601">
    <property type="entry name" value="beta-lactamase/transpeptidase-like"/>
    <property type="match status" value="1"/>
</dbReference>
<dbReference type="Pfam" id="PF02113">
    <property type="entry name" value="Peptidase_S13"/>
    <property type="match status" value="1"/>
</dbReference>
<evidence type="ECO:0000256" key="1">
    <source>
        <dbReference type="ARBA" id="ARBA00006096"/>
    </source>
</evidence>
<keyword evidence="2" id="KW-0378">Hydrolase</keyword>
<reference evidence="4 5" key="1">
    <citation type="submission" date="2018-01" db="EMBL/GenBank/DDBJ databases">
        <authorList>
            <person name="Fu G.-Y."/>
        </authorList>
    </citation>
    <scope>NUCLEOTIDE SEQUENCE [LARGE SCALE GENOMIC DNA]</scope>
    <source>
        <strain evidence="4 5">SY39</strain>
    </source>
</reference>
<dbReference type="AlphaFoldDB" id="A0A2I6S2S4"/>
<evidence type="ECO:0000256" key="3">
    <source>
        <dbReference type="SAM" id="SignalP"/>
    </source>
</evidence>
<keyword evidence="5" id="KW-1185">Reference proteome</keyword>